<dbReference type="Proteomes" id="UP000245399">
    <property type="component" value="Chromosome"/>
</dbReference>
<dbReference type="InterPro" id="IPR036465">
    <property type="entry name" value="vWFA_dom_sf"/>
</dbReference>
<dbReference type="CDD" id="cd01462">
    <property type="entry name" value="VWA_YIEM_type"/>
    <property type="match status" value="1"/>
</dbReference>
<dbReference type="PANTHER" id="PTHR36846">
    <property type="entry name" value="PROTEIN VIAA"/>
    <property type="match status" value="1"/>
</dbReference>
<sequence>MLSLETLDLLLAITEGEMIEEMIVGMLAAPQLSVFFKKFPAIRRALDRDLPRWKLQLKERLQEAMVPPALATLGIEELEFEFYRRLLEKRLLSYRLQGDVWQEQILIRQVTHQQQDQQPRGPFIVCVDTSGSMGGFNEQCAKAFCLALLRIALADNRRCYIMLFANQIVHYELTAASGIEQAVRFLGQQFRGGTDLAACLNATVTKMAESGWFDADAVIISDFIAQRLPEEVIKKVKQQQQSHQQRFHAVAMSAYGKPGIMRIFDHIWRFDTGLKSRLMRRWRR</sequence>
<reference evidence="2 3" key="1">
    <citation type="submission" date="2018-05" db="EMBL/GenBank/DDBJ databases">
        <title>Klebsiella quasipneumonaiae provides a window into carbapenemase gene transfer, plasmid rearrangements and nosocomial acquisition from the hospital environment.</title>
        <authorList>
            <person name="Mathers A.J."/>
            <person name="Vegesana K."/>
            <person name="Stoesser N."/>
            <person name="Crook D."/>
            <person name="Vaughan A."/>
            <person name="Barry K."/>
            <person name="Parikh H."/>
            <person name="Sebra R."/>
            <person name="Kotay S."/>
            <person name="Walker A.S."/>
            <person name="Sheppard A.E."/>
        </authorList>
    </citation>
    <scope>NUCLEOTIDE SEQUENCE [LARGE SCALE GENOMIC DNA]</scope>
    <source>
        <strain evidence="2 3">CAV1761</strain>
    </source>
</reference>
<name>A0AB33FQ81_SERMA</name>
<dbReference type="EMBL" id="CP029449">
    <property type="protein sequence ID" value="AWL68896.1"/>
    <property type="molecule type" value="Genomic_DNA"/>
</dbReference>
<dbReference type="SUPFAM" id="SSF53300">
    <property type="entry name" value="vWA-like"/>
    <property type="match status" value="1"/>
</dbReference>
<proteinExistence type="predicted"/>
<dbReference type="Pfam" id="PF13519">
    <property type="entry name" value="VWA_2"/>
    <property type="match status" value="1"/>
</dbReference>
<organism evidence="2 3">
    <name type="scientific">Serratia marcescens</name>
    <dbReference type="NCBI Taxonomy" id="615"/>
    <lineage>
        <taxon>Bacteria</taxon>
        <taxon>Pseudomonadati</taxon>
        <taxon>Pseudomonadota</taxon>
        <taxon>Gammaproteobacteria</taxon>
        <taxon>Enterobacterales</taxon>
        <taxon>Yersiniaceae</taxon>
        <taxon>Serratia</taxon>
    </lineage>
</organism>
<evidence type="ECO:0000259" key="1">
    <source>
        <dbReference type="SMART" id="SM00327"/>
    </source>
</evidence>
<dbReference type="PANTHER" id="PTHR36846:SF1">
    <property type="entry name" value="PROTEIN VIAA"/>
    <property type="match status" value="1"/>
</dbReference>
<dbReference type="InterPro" id="IPR002035">
    <property type="entry name" value="VWF_A"/>
</dbReference>
<feature type="domain" description="VWFA" evidence="1">
    <location>
        <begin position="120"/>
        <end position="284"/>
    </location>
</feature>
<dbReference type="SMART" id="SM00327">
    <property type="entry name" value="VWA"/>
    <property type="match status" value="1"/>
</dbReference>
<dbReference type="RefSeq" id="WP_047729587.1">
    <property type="nucleotide sequence ID" value="NZ_CP011642.1"/>
</dbReference>
<dbReference type="Gene3D" id="3.40.50.410">
    <property type="entry name" value="von Willebrand factor, type A domain"/>
    <property type="match status" value="1"/>
</dbReference>
<dbReference type="AlphaFoldDB" id="A0AB33FQ81"/>
<gene>
    <name evidence="2" type="ORF">DKC05_15200</name>
</gene>
<accession>A0AB33FQ81</accession>
<evidence type="ECO:0000313" key="2">
    <source>
        <dbReference type="EMBL" id="AWL68896.1"/>
    </source>
</evidence>
<protein>
    <submittedName>
        <fullName evidence="2">VWA domain-containing protein</fullName>
    </submittedName>
</protein>
<evidence type="ECO:0000313" key="3">
    <source>
        <dbReference type="Proteomes" id="UP000245399"/>
    </source>
</evidence>
<dbReference type="GO" id="GO:0005829">
    <property type="term" value="C:cytosol"/>
    <property type="evidence" value="ECO:0007669"/>
    <property type="project" value="TreeGrafter"/>
</dbReference>